<dbReference type="InterPro" id="IPR010131">
    <property type="entry name" value="MdtP/NodT-like"/>
</dbReference>
<keyword evidence="2" id="KW-0472">Membrane</keyword>
<evidence type="ECO:0000256" key="1">
    <source>
        <dbReference type="ARBA" id="ARBA00007613"/>
    </source>
</evidence>
<proteinExistence type="inferred from homology"/>
<dbReference type="NCBIfam" id="TIGR01845">
    <property type="entry name" value="outer_NodT"/>
    <property type="match status" value="1"/>
</dbReference>
<sequence>MDLLRPSLIAAAAVLALAGCALKSPPQRDELARGAAPNRQLPAQWSALASASAGVPAGAVADRWLASFKDAQLQALVQEALAYSPDLAVAAARVEQAAAYQKAAGALLYPQVNLMARGGGQLSGDSSGLQGVGIFANWELDLWGRVRAGAAAAEAQYVATALDAEYARQSLSAQVAKSWFLATEARMQKALAEDSVKASSRVVDLTGDRVRVGVGDEYELRVAQANLQTFRDTVQSLDQAYQQALRALEILVGRYPAAALSVPAELATPPAAPPVGMPSELLERRPDVIAAERRVAAAFYRGEEAKAARLPRISLTAAVSSVSSELFVLKERDNPVWSAGATILAPLFSGGQLQAQVEIRNAEQKQALAEYGRVGARAFGEVENALSAGFSLAARENILKQAVVENQRALELAGIRYRVGSADLRSVLQQNMAVYAAQVALVRVRSEQLLQRVNLYLALGGGFDERAPLTVAGTPDAAKQ</sequence>
<protein>
    <submittedName>
        <fullName evidence="3">Efflux transporter outer membrane subunit</fullName>
    </submittedName>
</protein>
<keyword evidence="4" id="KW-1185">Reference proteome</keyword>
<dbReference type="InterPro" id="IPR003423">
    <property type="entry name" value="OMP_efflux"/>
</dbReference>
<feature type="signal peptide" evidence="2">
    <location>
        <begin position="1"/>
        <end position="23"/>
    </location>
</feature>
<evidence type="ECO:0000313" key="3">
    <source>
        <dbReference type="EMBL" id="MDN3921066.1"/>
    </source>
</evidence>
<comment type="subcellular location">
    <subcellularLocation>
        <location evidence="2">Cell membrane</location>
        <topology evidence="2">Lipid-anchor</topology>
    </subcellularLocation>
</comment>
<dbReference type="Proteomes" id="UP001228044">
    <property type="component" value="Unassembled WGS sequence"/>
</dbReference>
<dbReference type="Gene3D" id="1.20.1600.10">
    <property type="entry name" value="Outer membrane efflux proteins (OEP)"/>
    <property type="match status" value="1"/>
</dbReference>
<keyword evidence="2" id="KW-1134">Transmembrane beta strand</keyword>
<keyword evidence="2" id="KW-0564">Palmitate</keyword>
<dbReference type="SUPFAM" id="SSF56954">
    <property type="entry name" value="Outer membrane efflux proteins (OEP)"/>
    <property type="match status" value="1"/>
</dbReference>
<dbReference type="Pfam" id="PF02321">
    <property type="entry name" value="OEP"/>
    <property type="match status" value="2"/>
</dbReference>
<feature type="chain" id="PRO_5045003740" evidence="2">
    <location>
        <begin position="24"/>
        <end position="480"/>
    </location>
</feature>
<keyword evidence="2" id="KW-0449">Lipoprotein</keyword>
<keyword evidence="2" id="KW-0812">Transmembrane</keyword>
<evidence type="ECO:0000256" key="2">
    <source>
        <dbReference type="RuleBase" id="RU362097"/>
    </source>
</evidence>
<comment type="caution">
    <text evidence="3">The sequence shown here is derived from an EMBL/GenBank/DDBJ whole genome shotgun (WGS) entry which is preliminary data.</text>
</comment>
<name>A0ABT8DSP0_9BURK</name>
<accession>A0ABT8DSP0</accession>
<gene>
    <name evidence="3" type="ORF">QWJ38_12310</name>
</gene>
<comment type="similarity">
    <text evidence="1 2">Belongs to the outer membrane factor (OMF) (TC 1.B.17) family.</text>
</comment>
<dbReference type="EMBL" id="JAUHHC010000003">
    <property type="protein sequence ID" value="MDN3921066.1"/>
    <property type="molecule type" value="Genomic_DNA"/>
</dbReference>
<dbReference type="PANTHER" id="PTHR30203">
    <property type="entry name" value="OUTER MEMBRANE CATION EFFLUX PROTEIN"/>
    <property type="match status" value="1"/>
</dbReference>
<dbReference type="PANTHER" id="PTHR30203:SF33">
    <property type="entry name" value="BLR4455 PROTEIN"/>
    <property type="match status" value="1"/>
</dbReference>
<dbReference type="PROSITE" id="PS51257">
    <property type="entry name" value="PROKAR_LIPOPROTEIN"/>
    <property type="match status" value="1"/>
</dbReference>
<organism evidence="3 4">
    <name type="scientific">Roseateles violae</name>
    <dbReference type="NCBI Taxonomy" id="3058042"/>
    <lineage>
        <taxon>Bacteria</taxon>
        <taxon>Pseudomonadati</taxon>
        <taxon>Pseudomonadota</taxon>
        <taxon>Betaproteobacteria</taxon>
        <taxon>Burkholderiales</taxon>
        <taxon>Sphaerotilaceae</taxon>
        <taxon>Roseateles</taxon>
    </lineage>
</organism>
<keyword evidence="2" id="KW-0732">Signal</keyword>
<reference evidence="3 4" key="1">
    <citation type="submission" date="2023-06" db="EMBL/GenBank/DDBJ databases">
        <title>Pelomonas sp. PFR6 16S ribosomal RNA gene Genome sequencing and assembly.</title>
        <authorList>
            <person name="Woo H."/>
        </authorList>
    </citation>
    <scope>NUCLEOTIDE SEQUENCE [LARGE SCALE GENOMIC DNA]</scope>
    <source>
        <strain evidence="3 4">PFR6</strain>
    </source>
</reference>
<dbReference type="RefSeq" id="WP_290359379.1">
    <property type="nucleotide sequence ID" value="NZ_JAUHHC010000003.1"/>
</dbReference>
<evidence type="ECO:0000313" key="4">
    <source>
        <dbReference type="Proteomes" id="UP001228044"/>
    </source>
</evidence>
<dbReference type="Gene3D" id="2.20.200.10">
    <property type="entry name" value="Outer membrane efflux proteins (OEP)"/>
    <property type="match status" value="1"/>
</dbReference>